<proteinExistence type="predicted"/>
<protein>
    <submittedName>
        <fullName evidence="2">Uncharacterized protein</fullName>
    </submittedName>
</protein>
<name>A0A7S4ILU4_9EUKA</name>
<dbReference type="AlphaFoldDB" id="A0A7S4ILU4"/>
<sequence>MLPTSMLAVNTAMYVWRETPGKLLNPLLVILMQEVYLALQGISVQDFYPTNISREAEKATQIRNSVADAKKRTTENFVGKLKNLNKEVLKGSFPSNQPHTNLAMESNSAPVLALEAESKSEPIENPQEFTERVASAPHSIEGTPTEKSRTSSWTAVRPTYSGRAKSHRLKN</sequence>
<evidence type="ECO:0000313" key="2">
    <source>
        <dbReference type="EMBL" id="CAE2233393.1"/>
    </source>
</evidence>
<reference evidence="2" key="1">
    <citation type="submission" date="2021-01" db="EMBL/GenBank/DDBJ databases">
        <authorList>
            <person name="Corre E."/>
            <person name="Pelletier E."/>
            <person name="Niang G."/>
            <person name="Scheremetjew M."/>
            <person name="Finn R."/>
            <person name="Kale V."/>
            <person name="Holt S."/>
            <person name="Cochrane G."/>
            <person name="Meng A."/>
            <person name="Brown T."/>
            <person name="Cohen L."/>
        </authorList>
    </citation>
    <scope>NUCLEOTIDE SEQUENCE</scope>
    <source>
        <strain evidence="2">DIVA3 518/3/11/1/6</strain>
    </source>
</reference>
<dbReference type="EMBL" id="HBKP01020239">
    <property type="protein sequence ID" value="CAE2233393.1"/>
    <property type="molecule type" value="Transcribed_RNA"/>
</dbReference>
<gene>
    <name evidence="2" type="ORF">VSP0166_LOCUS14281</name>
</gene>
<evidence type="ECO:0000256" key="1">
    <source>
        <dbReference type="SAM" id="MobiDB-lite"/>
    </source>
</evidence>
<organism evidence="2">
    <name type="scientific">Vannella robusta</name>
    <dbReference type="NCBI Taxonomy" id="1487602"/>
    <lineage>
        <taxon>Eukaryota</taxon>
        <taxon>Amoebozoa</taxon>
        <taxon>Discosea</taxon>
        <taxon>Flabellinia</taxon>
        <taxon>Vannellidae</taxon>
        <taxon>Vannella</taxon>
    </lineage>
</organism>
<feature type="region of interest" description="Disordered" evidence="1">
    <location>
        <begin position="115"/>
        <end position="171"/>
    </location>
</feature>
<accession>A0A7S4ILU4</accession>